<accession>A0A812Z7Y2</accession>
<dbReference type="EMBL" id="CAJNJA010046141">
    <property type="protein sequence ID" value="CAE7814994.1"/>
    <property type="molecule type" value="Genomic_DNA"/>
</dbReference>
<proteinExistence type="predicted"/>
<evidence type="ECO:0000313" key="2">
    <source>
        <dbReference type="Proteomes" id="UP000601435"/>
    </source>
</evidence>
<dbReference type="AlphaFoldDB" id="A0A812Z7Y2"/>
<dbReference type="PANTHER" id="PTHR46653">
    <property type="entry name" value="SPECIFICITY PROTEIN PHOSPHATASE, PUTATIVE-RELATED"/>
    <property type="match status" value="1"/>
</dbReference>
<name>A0A812Z7Y2_9DINO</name>
<dbReference type="CDD" id="cd14498">
    <property type="entry name" value="DSP"/>
    <property type="match status" value="1"/>
</dbReference>
<dbReference type="SUPFAM" id="SSF52799">
    <property type="entry name" value="(Phosphotyrosine protein) phosphatases II"/>
    <property type="match status" value="1"/>
</dbReference>
<reference evidence="1" key="1">
    <citation type="submission" date="2021-02" db="EMBL/GenBank/DDBJ databases">
        <authorList>
            <person name="Dougan E. K."/>
            <person name="Rhodes N."/>
            <person name="Thang M."/>
            <person name="Chan C."/>
        </authorList>
    </citation>
    <scope>NUCLEOTIDE SEQUENCE</scope>
</reference>
<dbReference type="Proteomes" id="UP000601435">
    <property type="component" value="Unassembled WGS sequence"/>
</dbReference>
<protein>
    <submittedName>
        <fullName evidence="1">Uncharacterized protein</fullName>
    </submittedName>
</protein>
<sequence>MAGLPAGCEILGAVKIKDGLFVGDELAAQDLEFVVANKVTRVINCAGRQVPNHWESIGVAYLTYYWIDADSQVILDQRARPSKTRFTSNSACTTSAGTIK</sequence>
<dbReference type="PANTHER" id="PTHR46653:SF1">
    <property type="entry name" value="SPECIFICITY PROTEIN PHOSPHATASE, PUTATIVE-RELATED"/>
    <property type="match status" value="1"/>
</dbReference>
<comment type="caution">
    <text evidence="1">The sequence shown here is derived from an EMBL/GenBank/DDBJ whole genome shotgun (WGS) entry which is preliminary data.</text>
</comment>
<dbReference type="OrthoDB" id="10252009at2759"/>
<organism evidence="1 2">
    <name type="scientific">Symbiodinium necroappetens</name>
    <dbReference type="NCBI Taxonomy" id="1628268"/>
    <lineage>
        <taxon>Eukaryota</taxon>
        <taxon>Sar</taxon>
        <taxon>Alveolata</taxon>
        <taxon>Dinophyceae</taxon>
        <taxon>Suessiales</taxon>
        <taxon>Symbiodiniaceae</taxon>
        <taxon>Symbiodinium</taxon>
    </lineage>
</organism>
<gene>
    <name evidence="1" type="ORF">SNEC2469_LOCUS24183</name>
</gene>
<dbReference type="InterPro" id="IPR029021">
    <property type="entry name" value="Prot-tyrosine_phosphatase-like"/>
</dbReference>
<evidence type="ECO:0000313" key="1">
    <source>
        <dbReference type="EMBL" id="CAE7814994.1"/>
    </source>
</evidence>
<dbReference type="Gene3D" id="3.90.190.10">
    <property type="entry name" value="Protein tyrosine phosphatase superfamily"/>
    <property type="match status" value="1"/>
</dbReference>
<keyword evidence="2" id="KW-1185">Reference proteome</keyword>